<keyword evidence="6" id="KW-0456">Lyase</keyword>
<dbReference type="RefSeq" id="WP_153216396.1">
    <property type="nucleotide sequence ID" value="NZ_WIBF01000008.1"/>
</dbReference>
<dbReference type="SMART" id="SM00905">
    <property type="entry name" value="FolB"/>
    <property type="match status" value="1"/>
</dbReference>
<comment type="similarity">
    <text evidence="3">Belongs to the DHNA family.</text>
</comment>
<dbReference type="Gene3D" id="3.30.1130.10">
    <property type="match status" value="1"/>
</dbReference>
<comment type="pathway">
    <text evidence="2">Cofactor biosynthesis; tetrahydrofolate biosynthesis; 2-amino-4-hydroxy-6-hydroxymethyl-7,8-dihydropteridine diphosphate from 7,8-dihydroneopterin triphosphate: step 3/4.</text>
</comment>
<dbReference type="EC" id="4.1.2.25" evidence="4"/>
<accession>A0A843YJL4</accession>
<dbReference type="SUPFAM" id="SSF55620">
    <property type="entry name" value="Tetrahydrobiopterin biosynthesis enzymes-like"/>
    <property type="match status" value="1"/>
</dbReference>
<comment type="caution">
    <text evidence="9">The sequence shown here is derived from an EMBL/GenBank/DDBJ whole genome shotgun (WGS) entry which is preliminary data.</text>
</comment>
<evidence type="ECO:0000256" key="6">
    <source>
        <dbReference type="ARBA" id="ARBA00023239"/>
    </source>
</evidence>
<dbReference type="PANTHER" id="PTHR42844:SF1">
    <property type="entry name" value="DIHYDRONEOPTERIN ALDOLASE 1-RELATED"/>
    <property type="match status" value="1"/>
</dbReference>
<reference evidence="9 10" key="1">
    <citation type="submission" date="2019-10" db="EMBL/GenBank/DDBJ databases">
        <title>Epibacterium sp. nov., isolated from seawater.</title>
        <authorList>
            <person name="Zhang X."/>
            <person name="Li N."/>
        </authorList>
    </citation>
    <scope>NUCLEOTIDE SEQUENCE [LARGE SCALE GENOMIC DNA]</scope>
    <source>
        <strain evidence="9 10">SM1979</strain>
    </source>
</reference>
<dbReference type="GO" id="GO:0004150">
    <property type="term" value="F:dihydroneopterin aldolase activity"/>
    <property type="evidence" value="ECO:0007669"/>
    <property type="project" value="UniProtKB-EC"/>
</dbReference>
<name>A0A843YJL4_9RHOB</name>
<dbReference type="GO" id="GO:0046656">
    <property type="term" value="P:folic acid biosynthetic process"/>
    <property type="evidence" value="ECO:0007669"/>
    <property type="project" value="UniProtKB-KW"/>
</dbReference>
<dbReference type="InterPro" id="IPR006157">
    <property type="entry name" value="FolB_dom"/>
</dbReference>
<dbReference type="InterPro" id="IPR043133">
    <property type="entry name" value="GTP-CH-I_C/QueF"/>
</dbReference>
<sequence>MTTETELAFAHPEARSVATADRPLDRLSLRNHLAEVEIGAFQSERNVVQRLQFNVVVEIAPLPNDLGDDVDRILSYDRLTEAIAHELAAERFNLLETLCERVADRILLQPQAERVFVRIEKLDRGPGALGVEIVRKKGQAVSEVEPSSALSPVVAFLSEKAMQSPNLTSWIDQLAAGAAPIVFCVAPDNTVAQGADTQAARWRMALLGGELAAWRLADKDPRCVVVDNRTELDWAFKNGQISVWAPTKIILDTPEGSAVTVESGPELARWFAAFIGAKEVLIFGGPQEQDGWPTTMPPRIINLEQREL</sequence>
<evidence type="ECO:0000256" key="5">
    <source>
        <dbReference type="ARBA" id="ARBA00022909"/>
    </source>
</evidence>
<evidence type="ECO:0000313" key="9">
    <source>
        <dbReference type="EMBL" id="MQQ09452.1"/>
    </source>
</evidence>
<dbReference type="InterPro" id="IPR006156">
    <property type="entry name" value="Dihydroneopterin_aldolase"/>
</dbReference>
<dbReference type="AlphaFoldDB" id="A0A843YJL4"/>
<dbReference type="EMBL" id="WIBF01000008">
    <property type="protein sequence ID" value="MQQ09452.1"/>
    <property type="molecule type" value="Genomic_DNA"/>
</dbReference>
<dbReference type="PANTHER" id="PTHR42844">
    <property type="entry name" value="DIHYDRONEOPTERIN ALDOLASE 1-RELATED"/>
    <property type="match status" value="1"/>
</dbReference>
<comment type="catalytic activity">
    <reaction evidence="1">
        <text>7,8-dihydroneopterin = 6-hydroxymethyl-7,8-dihydropterin + glycolaldehyde</text>
        <dbReference type="Rhea" id="RHEA:10540"/>
        <dbReference type="ChEBI" id="CHEBI:17001"/>
        <dbReference type="ChEBI" id="CHEBI:17071"/>
        <dbReference type="ChEBI" id="CHEBI:44841"/>
        <dbReference type="EC" id="4.1.2.25"/>
    </reaction>
</comment>
<keyword evidence="10" id="KW-1185">Reference proteome</keyword>
<evidence type="ECO:0000259" key="8">
    <source>
        <dbReference type="SMART" id="SM00905"/>
    </source>
</evidence>
<evidence type="ECO:0000256" key="7">
    <source>
        <dbReference type="ARBA" id="ARBA00032903"/>
    </source>
</evidence>
<evidence type="ECO:0000256" key="2">
    <source>
        <dbReference type="ARBA" id="ARBA00005013"/>
    </source>
</evidence>
<protein>
    <recommendedName>
        <fullName evidence="4">dihydroneopterin aldolase</fullName>
        <ecNumber evidence="4">4.1.2.25</ecNumber>
    </recommendedName>
    <alternativeName>
        <fullName evidence="7">7,8-dihydroneopterin aldolase</fullName>
    </alternativeName>
</protein>
<organism evidence="9 10">
    <name type="scientific">Tritonibacter litoralis</name>
    <dbReference type="NCBI Taxonomy" id="2662264"/>
    <lineage>
        <taxon>Bacteria</taxon>
        <taxon>Pseudomonadati</taxon>
        <taxon>Pseudomonadota</taxon>
        <taxon>Alphaproteobacteria</taxon>
        <taxon>Rhodobacterales</taxon>
        <taxon>Paracoccaceae</taxon>
        <taxon>Tritonibacter</taxon>
    </lineage>
</organism>
<dbReference type="GO" id="GO:0005737">
    <property type="term" value="C:cytoplasm"/>
    <property type="evidence" value="ECO:0007669"/>
    <property type="project" value="TreeGrafter"/>
</dbReference>
<keyword evidence="5" id="KW-0289">Folate biosynthesis</keyword>
<evidence type="ECO:0000256" key="3">
    <source>
        <dbReference type="ARBA" id="ARBA00005708"/>
    </source>
</evidence>
<proteinExistence type="inferred from homology"/>
<evidence type="ECO:0000313" key="10">
    <source>
        <dbReference type="Proteomes" id="UP000444174"/>
    </source>
</evidence>
<gene>
    <name evidence="9" type="ORF">GFB49_13370</name>
</gene>
<evidence type="ECO:0000256" key="1">
    <source>
        <dbReference type="ARBA" id="ARBA00001353"/>
    </source>
</evidence>
<dbReference type="Proteomes" id="UP000444174">
    <property type="component" value="Unassembled WGS sequence"/>
</dbReference>
<dbReference type="Pfam" id="PF02152">
    <property type="entry name" value="FolB"/>
    <property type="match status" value="1"/>
</dbReference>
<feature type="domain" description="Dihydroneopterin aldolase/epimerase" evidence="8">
    <location>
        <begin position="27"/>
        <end position="135"/>
    </location>
</feature>
<evidence type="ECO:0000256" key="4">
    <source>
        <dbReference type="ARBA" id="ARBA00013043"/>
    </source>
</evidence>